<gene>
    <name evidence="3" type="ORF">O53_996</name>
</gene>
<dbReference type="InterPro" id="IPR007890">
    <property type="entry name" value="CHASE2"/>
</dbReference>
<dbReference type="Pfam" id="PF05226">
    <property type="entry name" value="CHASE2"/>
    <property type="match status" value="1"/>
</dbReference>
<organism evidence="3 4">
    <name type="scientific">Microcystis aeruginosa TAIHU98</name>
    <dbReference type="NCBI Taxonomy" id="1134457"/>
    <lineage>
        <taxon>Bacteria</taxon>
        <taxon>Bacillati</taxon>
        <taxon>Cyanobacteriota</taxon>
        <taxon>Cyanophyceae</taxon>
        <taxon>Oscillatoriophycideae</taxon>
        <taxon>Chroococcales</taxon>
        <taxon>Microcystaceae</taxon>
        <taxon>Microcystis</taxon>
    </lineage>
</organism>
<evidence type="ECO:0000259" key="2">
    <source>
        <dbReference type="SMART" id="SM01080"/>
    </source>
</evidence>
<dbReference type="Proteomes" id="UP000010932">
    <property type="component" value="Unassembled WGS sequence"/>
</dbReference>
<proteinExistence type="predicted"/>
<accession>L7EBZ0</accession>
<keyword evidence="1" id="KW-1133">Transmembrane helix</keyword>
<dbReference type="EMBL" id="ANKQ01000001">
    <property type="protein sequence ID" value="ELP56391.1"/>
    <property type="molecule type" value="Genomic_DNA"/>
</dbReference>
<dbReference type="SMART" id="SM01080">
    <property type="entry name" value="CHASE2"/>
    <property type="match status" value="1"/>
</dbReference>
<evidence type="ECO:0000256" key="1">
    <source>
        <dbReference type="SAM" id="Phobius"/>
    </source>
</evidence>
<feature type="transmembrane region" description="Helical" evidence="1">
    <location>
        <begin position="293"/>
        <end position="314"/>
    </location>
</feature>
<sequence>MRLRPPEKPDQRLLIVEATENDLQKYGYPISNDKLTELIEKLEQYQPKVIGVNILREQELKNRHNLIYTCNHRLGNDPNSPGNPPPQGVPKEYIGFSDVIEDSDGVVRRHLLFMKPEATSPCQTPLSFSFQLAAYYLNTQGIEPETTLEGYTKLDKTILKKLTANTWKSKLLTWTNVLEFVTTPLNSSTGVYGNEDLRGYQLLLNYRSNQEQEIAPKVTLQSVLENQVSPDAIKDKIVIIGNTSPNQSSYWSTPYSEGRDRKIPGVLLQAQMVSQIISAVLANRPLLSFLPKWAEIILIWSWILVGALIGWIFYGKWSWLLLSDSIAIIILVVSCWGLLISGYWVPLVRPFLALIITSGGVLLFLSKFG</sequence>
<feature type="transmembrane region" description="Helical" evidence="1">
    <location>
        <begin position="351"/>
        <end position="368"/>
    </location>
</feature>
<keyword evidence="1" id="KW-0472">Membrane</keyword>
<evidence type="ECO:0000313" key="4">
    <source>
        <dbReference type="Proteomes" id="UP000010932"/>
    </source>
</evidence>
<dbReference type="AlphaFoldDB" id="L7EBZ0"/>
<protein>
    <submittedName>
        <fullName evidence="3">CHASE2 domain protein</fullName>
    </submittedName>
</protein>
<evidence type="ECO:0000313" key="3">
    <source>
        <dbReference type="EMBL" id="ELP56391.1"/>
    </source>
</evidence>
<keyword evidence="1" id="KW-0812">Transmembrane</keyword>
<feature type="transmembrane region" description="Helical" evidence="1">
    <location>
        <begin position="326"/>
        <end position="345"/>
    </location>
</feature>
<dbReference type="PATRIC" id="fig|1134457.3.peg.595"/>
<reference evidence="3 4" key="1">
    <citation type="journal article" date="2013" name="Genome Announc.">
        <title>Whole-Genome Sequence of Microcystis aeruginosa TAIHU98, a Nontoxic Bloom-Forming Strain Isolated from Taihu Lake, China.</title>
        <authorList>
            <person name="Yang C."/>
            <person name="Zhang W."/>
            <person name="Ren M."/>
            <person name="Song L."/>
            <person name="Li T."/>
            <person name="Zhao J."/>
        </authorList>
    </citation>
    <scope>NUCLEOTIDE SEQUENCE [LARGE SCALE GENOMIC DNA]</scope>
    <source>
        <strain evidence="3 4">TAIHU98</strain>
    </source>
</reference>
<feature type="domain" description="CHASE2" evidence="2">
    <location>
        <begin position="1"/>
        <end position="309"/>
    </location>
</feature>
<comment type="caution">
    <text evidence="3">The sequence shown here is derived from an EMBL/GenBank/DDBJ whole genome shotgun (WGS) entry which is preliminary data.</text>
</comment>
<name>L7EBZ0_MICAE</name>